<dbReference type="GO" id="GO:0031222">
    <property type="term" value="P:arabinan catabolic process"/>
    <property type="evidence" value="ECO:0007669"/>
    <property type="project" value="UniProtKB-UniPathway"/>
</dbReference>
<proteinExistence type="inferred from homology"/>
<evidence type="ECO:0000256" key="7">
    <source>
        <dbReference type="PIRSR" id="PIRSR026534-2"/>
    </source>
</evidence>
<protein>
    <submittedName>
        <fullName evidence="10">Arabinan endo-1,5-alpha-L-arabinosidase</fullName>
    </submittedName>
</protein>
<accession>A0A5C5BGC7</accession>
<comment type="caution">
    <text evidence="10">The sequence shown here is derived from an EMBL/GenBank/DDBJ whole genome shotgun (WGS) entry which is preliminary data.</text>
</comment>
<feature type="active site" description="Proton donor" evidence="6">
    <location>
        <position position="226"/>
    </location>
</feature>
<evidence type="ECO:0000256" key="1">
    <source>
        <dbReference type="ARBA" id="ARBA00004834"/>
    </source>
</evidence>
<feature type="binding site" evidence="7">
    <location>
        <begin position="169"/>
        <end position="172"/>
    </location>
    <ligand>
        <name>substrate</name>
    </ligand>
</feature>
<dbReference type="PROSITE" id="PS51257">
    <property type="entry name" value="PROKAR_LIPOPROTEIN"/>
    <property type="match status" value="1"/>
</dbReference>
<organism evidence="10 11">
    <name type="scientific">Miniimonas arenae</name>
    <dbReference type="NCBI Taxonomy" id="676201"/>
    <lineage>
        <taxon>Bacteria</taxon>
        <taxon>Bacillati</taxon>
        <taxon>Actinomycetota</taxon>
        <taxon>Actinomycetes</taxon>
        <taxon>Micrococcales</taxon>
        <taxon>Beutenbergiaceae</taxon>
        <taxon>Miniimonas</taxon>
    </lineage>
</organism>
<comment type="similarity">
    <text evidence="2 5">Belongs to the glycosyl hydrolase 43 family.</text>
</comment>
<evidence type="ECO:0000256" key="4">
    <source>
        <dbReference type="ARBA" id="ARBA00023295"/>
    </source>
</evidence>
<keyword evidence="3 5" id="KW-0378">Hydrolase</keyword>
<dbReference type="Gene3D" id="2.115.10.20">
    <property type="entry name" value="Glycosyl hydrolase domain, family 43"/>
    <property type="match status" value="1"/>
</dbReference>
<reference evidence="10 11" key="1">
    <citation type="submission" date="2019-06" db="EMBL/GenBank/DDBJ databases">
        <title>Draft genome sequence of Miniimonas arenae KCTC 19750T isolated from sea sand.</title>
        <authorList>
            <person name="Park S.-J."/>
        </authorList>
    </citation>
    <scope>NUCLEOTIDE SEQUENCE [LARGE SCALE GENOMIC DNA]</scope>
    <source>
        <strain evidence="10 11">KCTC 19750</strain>
    </source>
</reference>
<feature type="binding site" evidence="7">
    <location>
        <begin position="189"/>
        <end position="191"/>
    </location>
    <ligand>
        <name>substrate</name>
    </ligand>
</feature>
<dbReference type="SUPFAM" id="SSF75005">
    <property type="entry name" value="Arabinanase/levansucrase/invertase"/>
    <property type="match status" value="1"/>
</dbReference>
<keyword evidence="9" id="KW-0732">Signal</keyword>
<dbReference type="PANTHER" id="PTHR43301">
    <property type="entry name" value="ARABINAN ENDO-1,5-ALPHA-L-ARABINOSIDASE"/>
    <property type="match status" value="1"/>
</dbReference>
<dbReference type="PANTHER" id="PTHR43301:SF3">
    <property type="entry name" value="ARABINAN ENDO-1,5-ALPHA-L-ARABINOSIDASE A-RELATED"/>
    <property type="match status" value="1"/>
</dbReference>
<feature type="site" description="Important for catalytic activity, responsible for pKa modulation of the active site Glu and correct orientation of both the proton donor and substrate" evidence="8">
    <location>
        <position position="172"/>
    </location>
</feature>
<feature type="signal peptide" evidence="9">
    <location>
        <begin position="1"/>
        <end position="28"/>
    </location>
</feature>
<evidence type="ECO:0000256" key="5">
    <source>
        <dbReference type="PIRNR" id="PIRNR026534"/>
    </source>
</evidence>
<dbReference type="UniPathway" id="UPA00667"/>
<keyword evidence="4 5" id="KW-0326">Glycosidase</keyword>
<dbReference type="OrthoDB" id="9801455at2"/>
<sequence>MPASRLAGTALAVVAVALSGVLAACAGAAPTATAIAAEGDTATHDPALVITDDAWYVFSTGDLSIGSGAPQIRRSTDEGVTWERIGTVWDSATRPEWAYAAVPGVTNFWAPEVIEHDGTYYLYYSASTFGKNASAIGLTTSASLDPNDPDYGWTDQGVVWQSAPGVNYNAIDPGVITAQDGTPWMAFGSFWGGIQLVELAWPDGKPVADAEPTLLAARGFSPNPIEAPYLVWHDDWYYLFVSRDFCCRGTDSTYNIAVGRARDVTGPYLGPDDAPMTSGGGLSLLSTDGDMVGPGGQSVSDGVLAFHYYDAAAAGAFRLGLRELAWTEDGWPVARTAQERRAFEDASASS</sequence>
<evidence type="ECO:0000256" key="2">
    <source>
        <dbReference type="ARBA" id="ARBA00009865"/>
    </source>
</evidence>
<feature type="active site" description="Proton acceptor" evidence="6">
    <location>
        <position position="45"/>
    </location>
</feature>
<evidence type="ECO:0000256" key="6">
    <source>
        <dbReference type="PIRSR" id="PIRSR026534-1"/>
    </source>
</evidence>
<dbReference type="Pfam" id="PF04616">
    <property type="entry name" value="Glyco_hydro_43"/>
    <property type="match status" value="1"/>
</dbReference>
<keyword evidence="11" id="KW-1185">Reference proteome</keyword>
<evidence type="ECO:0000256" key="3">
    <source>
        <dbReference type="ARBA" id="ARBA00022801"/>
    </source>
</evidence>
<feature type="chain" id="PRO_5023077647" evidence="9">
    <location>
        <begin position="29"/>
        <end position="350"/>
    </location>
</feature>
<evidence type="ECO:0000256" key="8">
    <source>
        <dbReference type="PIRSR" id="PIRSR606710-2"/>
    </source>
</evidence>
<dbReference type="CDD" id="cd08998">
    <property type="entry name" value="GH43_Arb43a-like"/>
    <property type="match status" value="1"/>
</dbReference>
<dbReference type="Proteomes" id="UP000313849">
    <property type="component" value="Unassembled WGS sequence"/>
</dbReference>
<dbReference type="GO" id="GO:0046558">
    <property type="term" value="F:arabinan endo-1,5-alpha-L-arabinosidase activity"/>
    <property type="evidence" value="ECO:0007669"/>
    <property type="project" value="InterPro"/>
</dbReference>
<dbReference type="InterPro" id="IPR023296">
    <property type="entry name" value="Glyco_hydro_beta-prop_sf"/>
</dbReference>
<dbReference type="InterPro" id="IPR006710">
    <property type="entry name" value="Glyco_hydro_43"/>
</dbReference>
<dbReference type="InterPro" id="IPR050727">
    <property type="entry name" value="GH43_arabinanases"/>
</dbReference>
<evidence type="ECO:0000256" key="9">
    <source>
        <dbReference type="SAM" id="SignalP"/>
    </source>
</evidence>
<dbReference type="PIRSF" id="PIRSF026534">
    <property type="entry name" value="Endo_alpha-L-arabinosidase"/>
    <property type="match status" value="1"/>
</dbReference>
<evidence type="ECO:0000313" key="10">
    <source>
        <dbReference type="EMBL" id="TNU76462.1"/>
    </source>
</evidence>
<feature type="binding site" evidence="7">
    <location>
        <position position="45"/>
    </location>
    <ligand>
        <name>substrate</name>
    </ligand>
</feature>
<evidence type="ECO:0000313" key="11">
    <source>
        <dbReference type="Proteomes" id="UP000313849"/>
    </source>
</evidence>
<feature type="binding site" evidence="7">
    <location>
        <position position="130"/>
    </location>
    <ligand>
        <name>substrate</name>
    </ligand>
</feature>
<dbReference type="EMBL" id="VENP01000007">
    <property type="protein sequence ID" value="TNU76462.1"/>
    <property type="molecule type" value="Genomic_DNA"/>
</dbReference>
<dbReference type="InterPro" id="IPR016840">
    <property type="entry name" value="Glyco_hydro_43_endo_a_Ara-ase"/>
</dbReference>
<dbReference type="AlphaFoldDB" id="A0A5C5BGC7"/>
<comment type="pathway">
    <text evidence="1 5">Glycan metabolism; L-arabinan degradation.</text>
</comment>
<name>A0A5C5BGC7_9MICO</name>
<gene>
    <name evidence="10" type="ORF">FH969_03375</name>
</gene>